<gene>
    <name evidence="2" type="ORF">AN216_03865</name>
</gene>
<organism evidence="2 3">
    <name type="scientific">Streptomyces oceani</name>
    <dbReference type="NCBI Taxonomy" id="1075402"/>
    <lineage>
        <taxon>Bacteria</taxon>
        <taxon>Bacillati</taxon>
        <taxon>Actinomycetota</taxon>
        <taxon>Actinomycetes</taxon>
        <taxon>Kitasatosporales</taxon>
        <taxon>Streptomycetaceae</taxon>
        <taxon>Streptomyces</taxon>
    </lineage>
</organism>
<proteinExistence type="predicted"/>
<evidence type="ECO:0000313" key="3">
    <source>
        <dbReference type="Proteomes" id="UP000176101"/>
    </source>
</evidence>
<dbReference type="EMBL" id="LJGU01000103">
    <property type="protein sequence ID" value="OEV05261.1"/>
    <property type="molecule type" value="Genomic_DNA"/>
</dbReference>
<sequence length="131" mass="14771">MQTQTEKKSSELLDIMDLQGKVTEPGAIVAPCSDYPSEDGVIRAPHPWSLYDVPVERMREGMDRLREKLPKSGWRITKDGTDSSRSKSPQIIADSTDGKYSADIRFWEEPESSDEESMIVVTVVSSCFRSR</sequence>
<dbReference type="STRING" id="1075402.AN216_03865"/>
<comment type="caution">
    <text evidence="2">The sequence shown here is derived from an EMBL/GenBank/DDBJ whole genome shotgun (WGS) entry which is preliminary data.</text>
</comment>
<protein>
    <submittedName>
        <fullName evidence="2">Uncharacterized protein</fullName>
    </submittedName>
</protein>
<feature type="region of interest" description="Disordered" evidence="1">
    <location>
        <begin position="70"/>
        <end position="96"/>
    </location>
</feature>
<dbReference type="AlphaFoldDB" id="A0A1E7KN60"/>
<reference evidence="2 3" key="1">
    <citation type="journal article" date="2016" name="Front. Microbiol.">
        <title>Comparative Genomics Analysis of Streptomyces Species Reveals Their Adaptation to the Marine Environment and Their Diversity at the Genomic Level.</title>
        <authorList>
            <person name="Tian X."/>
            <person name="Zhang Z."/>
            <person name="Yang T."/>
            <person name="Chen M."/>
            <person name="Li J."/>
            <person name="Chen F."/>
            <person name="Yang J."/>
            <person name="Li W."/>
            <person name="Zhang B."/>
            <person name="Zhang Z."/>
            <person name="Wu J."/>
            <person name="Zhang C."/>
            <person name="Long L."/>
            <person name="Xiao J."/>
        </authorList>
    </citation>
    <scope>NUCLEOTIDE SEQUENCE [LARGE SCALE GENOMIC DNA]</scope>
    <source>
        <strain evidence="2 3">SCSIO 02100</strain>
    </source>
</reference>
<dbReference type="Proteomes" id="UP000176101">
    <property type="component" value="Unassembled WGS sequence"/>
</dbReference>
<accession>A0A1E7KN60</accession>
<evidence type="ECO:0000313" key="2">
    <source>
        <dbReference type="EMBL" id="OEV05261.1"/>
    </source>
</evidence>
<name>A0A1E7KN60_9ACTN</name>
<evidence type="ECO:0000256" key="1">
    <source>
        <dbReference type="SAM" id="MobiDB-lite"/>
    </source>
</evidence>
<keyword evidence="3" id="KW-1185">Reference proteome</keyword>
<feature type="compositionally biased region" description="Basic and acidic residues" evidence="1">
    <location>
        <begin position="70"/>
        <end position="85"/>
    </location>
</feature>
<dbReference type="OrthoDB" id="4282368at2"/>